<sequence length="222" mass="22855">MRNLYMSIMALFVGSFVFAQVGVNTTNPQGVLHIDGAKDNPATGAPSIAQQANDMIVTSEGKVGIGTITPLNTLDINGGLRIQSVPDGTFPSPIGIDANGNIVKVPNDQVSTKVLRGAQSIPTTGSFIIPLADAEYPNVRSVVACAFNSQGKATVVGDILGINSVMGCENGGGLSPNSCSINYTSTGTLSISISSDGSVTINTNAVLGTTPNVFYIIEYSKL</sequence>
<reference evidence="2 3" key="1">
    <citation type="submission" date="2020-01" db="EMBL/GenBank/DDBJ databases">
        <authorList>
            <person name="Rodrigo-Torres L."/>
            <person name="Arahal R. D."/>
            <person name="Lucena T."/>
        </authorList>
    </citation>
    <scope>NUCLEOTIDE SEQUENCE [LARGE SCALE GENOMIC DNA]</scope>
    <source>
        <strain evidence="2 3">CECT 9393</strain>
    </source>
</reference>
<keyword evidence="3" id="KW-1185">Reference proteome</keyword>
<evidence type="ECO:0000313" key="2">
    <source>
        <dbReference type="EMBL" id="CAA7391367.1"/>
    </source>
</evidence>
<accession>A0A6N4XXU4</accession>
<evidence type="ECO:0000313" key="3">
    <source>
        <dbReference type="Proteomes" id="UP000445309"/>
    </source>
</evidence>
<keyword evidence="1" id="KW-0732">Signal</keyword>
<name>A0A6N4XXU4_9FLAO</name>
<dbReference type="Proteomes" id="UP000445309">
    <property type="component" value="Unassembled WGS sequence"/>
</dbReference>
<organism evidence="2 3">
    <name type="scientific">Chryseobacterium fistulae</name>
    <dbReference type="NCBI Taxonomy" id="2675058"/>
    <lineage>
        <taxon>Bacteria</taxon>
        <taxon>Pseudomonadati</taxon>
        <taxon>Bacteroidota</taxon>
        <taxon>Flavobacteriia</taxon>
        <taxon>Flavobacteriales</taxon>
        <taxon>Weeksellaceae</taxon>
        <taxon>Chryseobacterium group</taxon>
        <taxon>Chryseobacterium</taxon>
    </lineage>
</organism>
<gene>
    <name evidence="2" type="ORF">CHRY9393_02898</name>
</gene>
<feature type="chain" id="PRO_5026671685" evidence="1">
    <location>
        <begin position="20"/>
        <end position="222"/>
    </location>
</feature>
<proteinExistence type="predicted"/>
<dbReference type="RefSeq" id="WP_162073900.1">
    <property type="nucleotide sequence ID" value="NZ_CACVBY010000084.1"/>
</dbReference>
<dbReference type="EMBL" id="CACVBY010000084">
    <property type="protein sequence ID" value="CAA7391367.1"/>
    <property type="molecule type" value="Genomic_DNA"/>
</dbReference>
<feature type="signal peptide" evidence="1">
    <location>
        <begin position="1"/>
        <end position="19"/>
    </location>
</feature>
<protein>
    <submittedName>
        <fullName evidence="2">Uncharacterized protein</fullName>
    </submittedName>
</protein>
<dbReference type="AlphaFoldDB" id="A0A6N4XXU4"/>
<evidence type="ECO:0000256" key="1">
    <source>
        <dbReference type="SAM" id="SignalP"/>
    </source>
</evidence>